<evidence type="ECO:0000313" key="3">
    <source>
        <dbReference type="Proteomes" id="UP001197875"/>
    </source>
</evidence>
<feature type="domain" description="MobA-like NTP transferase" evidence="1">
    <location>
        <begin position="6"/>
        <end position="174"/>
    </location>
</feature>
<accession>A0AAE3DSQ2</accession>
<name>A0AAE3DSQ2_9FIRM</name>
<dbReference type="PANTHER" id="PTHR43777">
    <property type="entry name" value="MOLYBDENUM COFACTOR CYTIDYLYLTRANSFERASE"/>
    <property type="match status" value="1"/>
</dbReference>
<reference evidence="2 3" key="1">
    <citation type="submission" date="2021-10" db="EMBL/GenBank/DDBJ databases">
        <title>Anaerobic single-cell dispensing facilitates the cultivation of human gut bacteria.</title>
        <authorList>
            <person name="Afrizal A."/>
        </authorList>
    </citation>
    <scope>NUCLEOTIDE SEQUENCE [LARGE SCALE GENOMIC DNA]</scope>
    <source>
        <strain evidence="2 3">CLA-AA-H277</strain>
    </source>
</reference>
<gene>
    <name evidence="2" type="ORF">LKD71_07920</name>
</gene>
<dbReference type="GO" id="GO:0016779">
    <property type="term" value="F:nucleotidyltransferase activity"/>
    <property type="evidence" value="ECO:0007669"/>
    <property type="project" value="UniProtKB-ARBA"/>
</dbReference>
<dbReference type="EMBL" id="JAJEPR010000010">
    <property type="protein sequence ID" value="MCC2189730.1"/>
    <property type="molecule type" value="Genomic_DNA"/>
</dbReference>
<evidence type="ECO:0000259" key="1">
    <source>
        <dbReference type="Pfam" id="PF12804"/>
    </source>
</evidence>
<dbReference type="RefSeq" id="WP_227615011.1">
    <property type="nucleotide sequence ID" value="NZ_JAJEPR010000010.1"/>
</dbReference>
<dbReference type="PANTHER" id="PTHR43777:SF1">
    <property type="entry name" value="MOLYBDENUM COFACTOR CYTIDYLYLTRANSFERASE"/>
    <property type="match status" value="1"/>
</dbReference>
<dbReference type="InterPro" id="IPR029044">
    <property type="entry name" value="Nucleotide-diphossugar_trans"/>
</dbReference>
<evidence type="ECO:0000313" key="2">
    <source>
        <dbReference type="EMBL" id="MCC2189730.1"/>
    </source>
</evidence>
<dbReference type="SUPFAM" id="SSF53448">
    <property type="entry name" value="Nucleotide-diphospho-sugar transferases"/>
    <property type="match status" value="1"/>
</dbReference>
<dbReference type="Gene3D" id="3.90.550.10">
    <property type="entry name" value="Spore Coat Polysaccharide Biosynthesis Protein SpsA, Chain A"/>
    <property type="match status" value="1"/>
</dbReference>
<organism evidence="2 3">
    <name type="scientific">Fusicatenibacter faecihominis</name>
    <dbReference type="NCBI Taxonomy" id="2881276"/>
    <lineage>
        <taxon>Bacteria</taxon>
        <taxon>Bacillati</taxon>
        <taxon>Bacillota</taxon>
        <taxon>Clostridia</taxon>
        <taxon>Lachnospirales</taxon>
        <taxon>Lachnospiraceae</taxon>
        <taxon>Fusicatenibacter</taxon>
    </lineage>
</organism>
<dbReference type="Proteomes" id="UP001197875">
    <property type="component" value="Unassembled WGS sequence"/>
</dbReference>
<dbReference type="AlphaFoldDB" id="A0AAE3DSQ2"/>
<protein>
    <submittedName>
        <fullName evidence="2">Nucleotidyltransferase family protein</fullName>
    </submittedName>
</protein>
<sequence>MKIDLILMAAGNSRRFGSNKLLYEWRGKKLYRYMFDALVEAAEGLPQVRVRVVTQYEEILKMAEELAKREAPGFLTGVYSPESVKGLSYTIRKTLDFEAADPPEAFAFFTADTPEFSSSDIREFLEAFLASGRPLACVRCGETYGNPAVFSWKYAPLFQVLTGDQGGKKVLNQLLDDCFFYELPEGSRRDIDTPEDL</sequence>
<dbReference type="InterPro" id="IPR025877">
    <property type="entry name" value="MobA-like_NTP_Trfase"/>
</dbReference>
<dbReference type="Pfam" id="PF12804">
    <property type="entry name" value="NTP_transf_3"/>
    <property type="match status" value="1"/>
</dbReference>
<dbReference type="CDD" id="cd04182">
    <property type="entry name" value="GT_2_like_f"/>
    <property type="match status" value="1"/>
</dbReference>
<comment type="caution">
    <text evidence="2">The sequence shown here is derived from an EMBL/GenBank/DDBJ whole genome shotgun (WGS) entry which is preliminary data.</text>
</comment>
<keyword evidence="3" id="KW-1185">Reference proteome</keyword>
<proteinExistence type="predicted"/>